<proteinExistence type="predicted"/>
<dbReference type="Pfam" id="PF19580">
    <property type="entry name" value="Exo_endo_phos_3"/>
    <property type="match status" value="1"/>
</dbReference>
<dbReference type="InterPro" id="IPR005135">
    <property type="entry name" value="Endo/exonuclease/phosphatase"/>
</dbReference>
<dbReference type="AlphaFoldDB" id="A0A9D9I9P6"/>
<accession>A0A9D9I9P6</accession>
<dbReference type="PANTHER" id="PTHR42834:SF1">
    <property type="entry name" value="ENDONUCLEASE_EXONUCLEASE_PHOSPHATASE FAMILY PROTEIN (AFU_ORTHOLOGUE AFUA_3G09210)"/>
    <property type="match status" value="1"/>
</dbReference>
<dbReference type="Proteomes" id="UP000823660">
    <property type="component" value="Unassembled WGS sequence"/>
</dbReference>
<feature type="chain" id="PRO_5038824182" description="Endonuclease/exonuclease/phosphatase domain-containing protein" evidence="1">
    <location>
        <begin position="19"/>
        <end position="323"/>
    </location>
</feature>
<evidence type="ECO:0000259" key="2">
    <source>
        <dbReference type="Pfam" id="PF19580"/>
    </source>
</evidence>
<dbReference type="GO" id="GO:0003824">
    <property type="term" value="F:catalytic activity"/>
    <property type="evidence" value="ECO:0007669"/>
    <property type="project" value="InterPro"/>
</dbReference>
<gene>
    <name evidence="3" type="ORF">IAB99_08380</name>
</gene>
<reference evidence="3" key="1">
    <citation type="submission" date="2020-10" db="EMBL/GenBank/DDBJ databases">
        <authorList>
            <person name="Gilroy R."/>
        </authorList>
    </citation>
    <scope>NUCLEOTIDE SEQUENCE</scope>
    <source>
        <strain evidence="3">B1-15692</strain>
    </source>
</reference>
<protein>
    <recommendedName>
        <fullName evidence="2">Endonuclease/exonuclease/phosphatase domain-containing protein</fullName>
    </recommendedName>
</protein>
<evidence type="ECO:0000313" key="3">
    <source>
        <dbReference type="EMBL" id="MBO8467758.1"/>
    </source>
</evidence>
<name>A0A9D9I9P6_9BACT</name>
<dbReference type="Gene3D" id="3.60.10.10">
    <property type="entry name" value="Endonuclease/exonuclease/phosphatase"/>
    <property type="match status" value="1"/>
</dbReference>
<evidence type="ECO:0000256" key="1">
    <source>
        <dbReference type="SAM" id="SignalP"/>
    </source>
</evidence>
<organism evidence="3 4">
    <name type="scientific">Candidatus Cryptobacteroides faecipullorum</name>
    <dbReference type="NCBI Taxonomy" id="2840764"/>
    <lineage>
        <taxon>Bacteria</taxon>
        <taxon>Pseudomonadati</taxon>
        <taxon>Bacteroidota</taxon>
        <taxon>Bacteroidia</taxon>
        <taxon>Bacteroidales</taxon>
        <taxon>Candidatus Cryptobacteroides</taxon>
    </lineage>
</organism>
<dbReference type="SUPFAM" id="SSF56219">
    <property type="entry name" value="DNase I-like"/>
    <property type="match status" value="1"/>
</dbReference>
<keyword evidence="1" id="KW-0732">Signal</keyword>
<feature type="domain" description="Endonuclease/exonuclease/phosphatase" evidence="2">
    <location>
        <begin position="21"/>
        <end position="315"/>
    </location>
</feature>
<dbReference type="InterPro" id="IPR036691">
    <property type="entry name" value="Endo/exonu/phosph_ase_sf"/>
</dbReference>
<feature type="signal peptide" evidence="1">
    <location>
        <begin position="1"/>
        <end position="18"/>
    </location>
</feature>
<dbReference type="EMBL" id="JADIMH010000052">
    <property type="protein sequence ID" value="MBO8467758.1"/>
    <property type="molecule type" value="Genomic_DNA"/>
</dbReference>
<reference evidence="3" key="2">
    <citation type="journal article" date="2021" name="PeerJ">
        <title>Extensive microbial diversity within the chicken gut microbiome revealed by metagenomics and culture.</title>
        <authorList>
            <person name="Gilroy R."/>
            <person name="Ravi A."/>
            <person name="Getino M."/>
            <person name="Pursley I."/>
            <person name="Horton D.L."/>
            <person name="Alikhan N.F."/>
            <person name="Baker D."/>
            <person name="Gharbi K."/>
            <person name="Hall N."/>
            <person name="Watson M."/>
            <person name="Adriaenssens E.M."/>
            <person name="Foster-Nyarko E."/>
            <person name="Jarju S."/>
            <person name="Secka A."/>
            <person name="Antonio M."/>
            <person name="Oren A."/>
            <person name="Chaudhuri R.R."/>
            <person name="La Ragione R."/>
            <person name="Hildebrand F."/>
            <person name="Pallen M.J."/>
        </authorList>
    </citation>
    <scope>NUCLEOTIDE SEQUENCE</scope>
    <source>
        <strain evidence="3">B1-15692</strain>
    </source>
</reference>
<dbReference type="PANTHER" id="PTHR42834">
    <property type="entry name" value="ENDONUCLEASE/EXONUCLEASE/PHOSPHATASE FAMILY PROTEIN (AFU_ORTHOLOGUE AFUA_3G09210)"/>
    <property type="match status" value="1"/>
</dbReference>
<comment type="caution">
    <text evidence="3">The sequence shown here is derived from an EMBL/GenBank/DDBJ whole genome shotgun (WGS) entry which is preliminary data.</text>
</comment>
<evidence type="ECO:0000313" key="4">
    <source>
        <dbReference type="Proteomes" id="UP000823660"/>
    </source>
</evidence>
<sequence length="323" mass="36304">MSLMISICMLLLSPVSDGSFTVMFWNLENFFDWKDSGYSSSDHEFSASGERRWTRGRFYAKCNAVSKTVLWTGSRYGSLPDIICFAEVENAFVLKSIAYSTALKKYGYGIVHYESDDKRGIDVGLIYRKDRFRCTGSEPHKIYDENGNRLPTRDILEVTLQSLADSSLKVAVLVNHHPSKYGGEKISVPRRKSAMYALAHISDSLERNGYENIVAAGDFNDTPDGPAMDILDGILYDLSYGLHMAGKGTIRYRGKWELIDLMFVSEKLEKVSRMEICTVPFLLADDSSAAGKKPLRTYSGPRYIGGVSDHLPIMGFFKPDRQN</sequence>